<dbReference type="Pfam" id="PF16884">
    <property type="entry name" value="ADH_N_2"/>
    <property type="match status" value="1"/>
</dbReference>
<evidence type="ECO:0000313" key="4">
    <source>
        <dbReference type="Proteomes" id="UP001165652"/>
    </source>
</evidence>
<accession>A0ABT5JKF1</accession>
<keyword evidence="4" id="KW-1185">Reference proteome</keyword>
<dbReference type="SMART" id="SM00829">
    <property type="entry name" value="PKS_ER"/>
    <property type="match status" value="1"/>
</dbReference>
<proteinExistence type="predicted"/>
<dbReference type="SUPFAM" id="SSF51735">
    <property type="entry name" value="NAD(P)-binding Rossmann-fold domains"/>
    <property type="match status" value="1"/>
</dbReference>
<dbReference type="Proteomes" id="UP001165652">
    <property type="component" value="Unassembled WGS sequence"/>
</dbReference>
<dbReference type="Gene3D" id="3.40.50.720">
    <property type="entry name" value="NAD(P)-binding Rossmann-like Domain"/>
    <property type="match status" value="1"/>
</dbReference>
<organism evidence="3 4">
    <name type="scientific">Rhodoplanes tepidamans</name>
    <name type="common">Rhodoplanes cryptolactis</name>
    <dbReference type="NCBI Taxonomy" id="200616"/>
    <lineage>
        <taxon>Bacteria</taxon>
        <taxon>Pseudomonadati</taxon>
        <taxon>Pseudomonadota</taxon>
        <taxon>Alphaproteobacteria</taxon>
        <taxon>Hyphomicrobiales</taxon>
        <taxon>Nitrobacteraceae</taxon>
        <taxon>Rhodoplanes</taxon>
    </lineage>
</organism>
<keyword evidence="1" id="KW-0560">Oxidoreductase</keyword>
<dbReference type="InterPro" id="IPR013149">
    <property type="entry name" value="ADH-like_C"/>
</dbReference>
<evidence type="ECO:0000259" key="2">
    <source>
        <dbReference type="SMART" id="SM00829"/>
    </source>
</evidence>
<gene>
    <name evidence="3" type="ORF">PQJ73_29390</name>
</gene>
<dbReference type="InterPro" id="IPR041694">
    <property type="entry name" value="ADH_N_2"/>
</dbReference>
<dbReference type="RefSeq" id="WP_272780635.1">
    <property type="nucleotide sequence ID" value="NZ_JAQQLI010000092.1"/>
</dbReference>
<sequence length="340" mass="36633">MTTVNRRWLLARRPEGLPDAGCFALDTQPVPAPGPGQILVRARFLSVDPYMRGRMSRTAGYAPGVGLGEVMRGGGVGEVVASNHPAWAPGDIAESMAFGWQEYAVLSPDRPGTDGVHRVDPALAPIESALSWLGMPGMTAYFGLLDVGRPRPGDTVVVSAASGAVGQLVGQIARLSGCRAVAIAGSARKLDWCREIGFDAGIDHRTADLRAALKETCPDGVDVFFDNTSGPIHDAVMRRLSIGARVVLCGRVALAARHEAVETGERHLGRLIATRASLTGFLVYDWWHRRDEALARLAAWHRAGQLKYREDVLDGIARMPEAFLRLLTGENFGKQLVRVV</sequence>
<name>A0ABT5JKF1_RHOTP</name>
<evidence type="ECO:0000313" key="3">
    <source>
        <dbReference type="EMBL" id="MDC7789813.1"/>
    </source>
</evidence>
<feature type="domain" description="Enoyl reductase (ER)" evidence="2">
    <location>
        <begin position="16"/>
        <end position="337"/>
    </location>
</feature>
<comment type="caution">
    <text evidence="3">The sequence shown here is derived from an EMBL/GenBank/DDBJ whole genome shotgun (WGS) entry which is preliminary data.</text>
</comment>
<evidence type="ECO:0000256" key="1">
    <source>
        <dbReference type="ARBA" id="ARBA00023002"/>
    </source>
</evidence>
<dbReference type="Pfam" id="PF00107">
    <property type="entry name" value="ADH_zinc_N"/>
    <property type="match status" value="1"/>
</dbReference>
<dbReference type="CDD" id="cd05288">
    <property type="entry name" value="PGDH"/>
    <property type="match status" value="1"/>
</dbReference>
<dbReference type="Gene3D" id="3.90.180.10">
    <property type="entry name" value="Medium-chain alcohol dehydrogenases, catalytic domain"/>
    <property type="match status" value="1"/>
</dbReference>
<dbReference type="PANTHER" id="PTHR43205">
    <property type="entry name" value="PROSTAGLANDIN REDUCTASE"/>
    <property type="match status" value="1"/>
</dbReference>
<dbReference type="SUPFAM" id="SSF50129">
    <property type="entry name" value="GroES-like"/>
    <property type="match status" value="1"/>
</dbReference>
<dbReference type="EMBL" id="JAQQLI010000092">
    <property type="protein sequence ID" value="MDC7789813.1"/>
    <property type="molecule type" value="Genomic_DNA"/>
</dbReference>
<dbReference type="PANTHER" id="PTHR43205:SF7">
    <property type="entry name" value="PROSTAGLANDIN REDUCTASE 1"/>
    <property type="match status" value="1"/>
</dbReference>
<dbReference type="InterPro" id="IPR036291">
    <property type="entry name" value="NAD(P)-bd_dom_sf"/>
</dbReference>
<dbReference type="InterPro" id="IPR011032">
    <property type="entry name" value="GroES-like_sf"/>
</dbReference>
<dbReference type="InterPro" id="IPR045010">
    <property type="entry name" value="MDR_fam"/>
</dbReference>
<protein>
    <submittedName>
        <fullName evidence="3">NADP-dependent oxidoreductase</fullName>
    </submittedName>
</protein>
<dbReference type="InterPro" id="IPR020843">
    <property type="entry name" value="ER"/>
</dbReference>
<reference evidence="3" key="1">
    <citation type="journal article" date="2023" name="Microbiol Resour">
        <title>Genome Sequences of Rhodoplanes serenus and Two Thermotolerant Strains, Rhodoplanes tepidamans and 'Rhodoplanes cryptolactis,' Further Refine the Genus.</title>
        <authorList>
            <person name="Rayyan A.A."/>
            <person name="Kyndt J.A."/>
        </authorList>
    </citation>
    <scope>NUCLEOTIDE SEQUENCE</scope>
    <source>
        <strain evidence="3">DSM 9987</strain>
    </source>
</reference>
<reference evidence="3" key="2">
    <citation type="submission" date="2023-02" db="EMBL/GenBank/DDBJ databases">
        <authorList>
            <person name="Rayyan A."/>
            <person name="Meyer T."/>
            <person name="Kyndt J.A."/>
        </authorList>
    </citation>
    <scope>NUCLEOTIDE SEQUENCE</scope>
    <source>
        <strain evidence="3">DSM 9987</strain>
    </source>
</reference>